<reference evidence="2 3" key="1">
    <citation type="journal article" date="2018" name="Nat. Biotechnol.">
        <title>A standardized bacterial taxonomy based on genome phylogeny substantially revises the tree of life.</title>
        <authorList>
            <person name="Parks D.H."/>
            <person name="Chuvochina M."/>
            <person name="Waite D.W."/>
            <person name="Rinke C."/>
            <person name="Skarshewski A."/>
            <person name="Chaumeil P.A."/>
            <person name="Hugenholtz P."/>
        </authorList>
    </citation>
    <scope>NUCLEOTIDE SEQUENCE [LARGE SCALE GENOMIC DNA]</scope>
    <source>
        <strain evidence="2">UBA9905</strain>
    </source>
</reference>
<evidence type="ECO:0000313" key="2">
    <source>
        <dbReference type="EMBL" id="HCO69900.1"/>
    </source>
</evidence>
<organism evidence="2 3">
    <name type="scientific">Mesotoga infera</name>
    <dbReference type="NCBI Taxonomy" id="1236046"/>
    <lineage>
        <taxon>Bacteria</taxon>
        <taxon>Thermotogati</taxon>
        <taxon>Thermotogota</taxon>
        <taxon>Thermotogae</taxon>
        <taxon>Kosmotogales</taxon>
        <taxon>Kosmotogaceae</taxon>
        <taxon>Mesotoga</taxon>
    </lineage>
</organism>
<feature type="domain" description="YgjP-like metallopeptidase" evidence="1">
    <location>
        <begin position="24"/>
        <end position="233"/>
    </location>
</feature>
<dbReference type="Gene3D" id="3.30.2010.10">
    <property type="entry name" value="Metalloproteases ('zincins'), catalytic domain"/>
    <property type="match status" value="1"/>
</dbReference>
<dbReference type="InterPro" id="IPR002725">
    <property type="entry name" value="YgjP-like_metallopeptidase"/>
</dbReference>
<evidence type="ECO:0000259" key="1">
    <source>
        <dbReference type="Pfam" id="PF01863"/>
    </source>
</evidence>
<proteinExistence type="predicted"/>
<dbReference type="PANTHER" id="PTHR30399">
    <property type="entry name" value="UNCHARACTERIZED PROTEIN YGJP"/>
    <property type="match status" value="1"/>
</dbReference>
<dbReference type="PANTHER" id="PTHR30399:SF1">
    <property type="entry name" value="UTP PYROPHOSPHATASE"/>
    <property type="match status" value="1"/>
</dbReference>
<gene>
    <name evidence="2" type="ORF">DIT26_04845</name>
</gene>
<dbReference type="EMBL" id="DQBS01000116">
    <property type="protein sequence ID" value="HCO69900.1"/>
    <property type="molecule type" value="Genomic_DNA"/>
</dbReference>
<dbReference type="InterPro" id="IPR053136">
    <property type="entry name" value="UTP_pyrophosphatase-like"/>
</dbReference>
<dbReference type="Pfam" id="PF01863">
    <property type="entry name" value="YgjP-like"/>
    <property type="match status" value="1"/>
</dbReference>
<dbReference type="CDD" id="cd07344">
    <property type="entry name" value="M48_yhfN_like"/>
    <property type="match status" value="1"/>
</dbReference>
<name>A0A3D3TL72_9BACT</name>
<sequence length="241" mass="28765">MEMITLKLNNNKEIEVAVIRRQMRNVRLKVFPNEEVSVSAPHGVSLEWIEKFVEKKRDWIEGKLGFFRESNANDKLNFIKSGVTVRILGEQIMIIVRESRQKNVIQEDAKLFIYTPDPKDEEMLSRQLEVWIRRQQKSLYESLLDKLYPIIGKYGYQRPTIMVRKMKSLWGSCNRKKGIITLNYYLYKAKQPCIEYVMLHELVHFIYAGHNREFYDFLSTHMPGWKERKKILDYEVVLGVR</sequence>
<comment type="caution">
    <text evidence="2">The sequence shown here is derived from an EMBL/GenBank/DDBJ whole genome shotgun (WGS) entry which is preliminary data.</text>
</comment>
<protein>
    <submittedName>
        <fullName evidence="2">M48 family peptidase</fullName>
    </submittedName>
</protein>
<evidence type="ECO:0000313" key="3">
    <source>
        <dbReference type="Proteomes" id="UP000264215"/>
    </source>
</evidence>
<dbReference type="Proteomes" id="UP000264215">
    <property type="component" value="Unassembled WGS sequence"/>
</dbReference>
<accession>A0A3D3TL72</accession>
<dbReference type="AlphaFoldDB" id="A0A3D3TL72"/>